<keyword evidence="10" id="KW-0739">Sodium transport</keyword>
<dbReference type="Proteomes" id="UP001597297">
    <property type="component" value="Unassembled WGS sequence"/>
</dbReference>
<dbReference type="Gene3D" id="1.20.1730.10">
    <property type="entry name" value="Sodium/glucose cotransporter"/>
    <property type="match status" value="1"/>
</dbReference>
<keyword evidence="3" id="KW-0813">Transport</keyword>
<feature type="transmembrane region" description="Helical" evidence="12">
    <location>
        <begin position="451"/>
        <end position="470"/>
    </location>
</feature>
<dbReference type="PANTHER" id="PTHR42985">
    <property type="entry name" value="SODIUM-COUPLED MONOCARBOXYLATE TRANSPORTER"/>
    <property type="match status" value="1"/>
</dbReference>
<feature type="transmembrane region" description="Helical" evidence="12">
    <location>
        <begin position="393"/>
        <end position="413"/>
    </location>
</feature>
<keyword evidence="5 12" id="KW-0812">Transmembrane</keyword>
<evidence type="ECO:0000256" key="10">
    <source>
        <dbReference type="ARBA" id="ARBA00023201"/>
    </source>
</evidence>
<dbReference type="Pfam" id="PF00474">
    <property type="entry name" value="SSF"/>
    <property type="match status" value="1"/>
</dbReference>
<feature type="transmembrane region" description="Helical" evidence="12">
    <location>
        <begin position="82"/>
        <end position="105"/>
    </location>
</feature>
<dbReference type="PANTHER" id="PTHR42985:SF47">
    <property type="entry name" value="INTEGRAL MEMBRANE TRANSPORT PROTEIN"/>
    <property type="match status" value="1"/>
</dbReference>
<keyword evidence="8" id="KW-0406">Ion transport</keyword>
<feature type="transmembrane region" description="Helical" evidence="12">
    <location>
        <begin position="282"/>
        <end position="307"/>
    </location>
</feature>
<keyword evidence="9 12" id="KW-0472">Membrane</keyword>
<evidence type="ECO:0000256" key="1">
    <source>
        <dbReference type="ARBA" id="ARBA00004651"/>
    </source>
</evidence>
<evidence type="ECO:0000256" key="5">
    <source>
        <dbReference type="ARBA" id="ARBA00022692"/>
    </source>
</evidence>
<proteinExistence type="inferred from homology"/>
<evidence type="ECO:0000313" key="13">
    <source>
        <dbReference type="EMBL" id="MFD2277482.1"/>
    </source>
</evidence>
<evidence type="ECO:0000256" key="9">
    <source>
        <dbReference type="ARBA" id="ARBA00023136"/>
    </source>
</evidence>
<dbReference type="RefSeq" id="WP_377093419.1">
    <property type="nucleotide sequence ID" value="NZ_JBHSJM010000001.1"/>
</dbReference>
<evidence type="ECO:0000256" key="4">
    <source>
        <dbReference type="ARBA" id="ARBA00022475"/>
    </source>
</evidence>
<evidence type="ECO:0008006" key="15">
    <source>
        <dbReference type="Google" id="ProtNLM"/>
    </source>
</evidence>
<accession>A0ABW5E548</accession>
<evidence type="ECO:0000256" key="2">
    <source>
        <dbReference type="ARBA" id="ARBA00006434"/>
    </source>
</evidence>
<evidence type="ECO:0000256" key="11">
    <source>
        <dbReference type="RuleBase" id="RU362091"/>
    </source>
</evidence>
<evidence type="ECO:0000256" key="3">
    <source>
        <dbReference type="ARBA" id="ARBA00022448"/>
    </source>
</evidence>
<keyword evidence="7" id="KW-0915">Sodium</keyword>
<evidence type="ECO:0000256" key="7">
    <source>
        <dbReference type="ARBA" id="ARBA00023053"/>
    </source>
</evidence>
<feature type="transmembrane region" description="Helical" evidence="12">
    <location>
        <begin position="126"/>
        <end position="151"/>
    </location>
</feature>
<feature type="transmembrane region" description="Helical" evidence="12">
    <location>
        <begin position="187"/>
        <end position="205"/>
    </location>
</feature>
<reference evidence="14" key="1">
    <citation type="journal article" date="2019" name="Int. J. Syst. Evol. Microbiol.">
        <title>The Global Catalogue of Microorganisms (GCM) 10K type strain sequencing project: providing services to taxonomists for standard genome sequencing and annotation.</title>
        <authorList>
            <consortium name="The Broad Institute Genomics Platform"/>
            <consortium name="The Broad Institute Genome Sequencing Center for Infectious Disease"/>
            <person name="Wu L."/>
            <person name="Ma J."/>
        </authorList>
    </citation>
    <scope>NUCLEOTIDE SEQUENCE [LARGE SCALE GENOMIC DNA]</scope>
    <source>
        <strain evidence="14">JCM 16545</strain>
    </source>
</reference>
<evidence type="ECO:0000256" key="8">
    <source>
        <dbReference type="ARBA" id="ARBA00023065"/>
    </source>
</evidence>
<keyword evidence="6 12" id="KW-1133">Transmembrane helix</keyword>
<evidence type="ECO:0000256" key="12">
    <source>
        <dbReference type="SAM" id="Phobius"/>
    </source>
</evidence>
<feature type="transmembrane region" description="Helical" evidence="12">
    <location>
        <begin position="13"/>
        <end position="30"/>
    </location>
</feature>
<dbReference type="InterPro" id="IPR001734">
    <property type="entry name" value="Na/solute_symporter"/>
</dbReference>
<gene>
    <name evidence="13" type="ORF">ACFSQZ_13460</name>
</gene>
<dbReference type="InterPro" id="IPR038377">
    <property type="entry name" value="Na/Glc_symporter_sf"/>
</dbReference>
<feature type="transmembrane region" description="Helical" evidence="12">
    <location>
        <begin position="500"/>
        <end position="520"/>
    </location>
</feature>
<evidence type="ECO:0000256" key="6">
    <source>
        <dbReference type="ARBA" id="ARBA00022989"/>
    </source>
</evidence>
<dbReference type="PROSITE" id="PS50283">
    <property type="entry name" value="NA_SOLUT_SYMP_3"/>
    <property type="match status" value="1"/>
</dbReference>
<feature type="transmembrane region" description="Helical" evidence="12">
    <location>
        <begin position="425"/>
        <end position="444"/>
    </location>
</feature>
<comment type="subcellular location">
    <subcellularLocation>
        <location evidence="1">Cell membrane</location>
        <topology evidence="1">Multi-pass membrane protein</topology>
    </subcellularLocation>
</comment>
<sequence length="531" mass="58569">MNEIADNFTRVDWVVVFGYMLLTTWIGHMMRGQQATIKDFFLGGKSLPWMAVSGSIIATEISALTFIGVPGMVYALQGDWTYLQWGIGSIVARIIVGYYLVPIYYEREIFSPYDFMGHRLGEGVKKLVTVLFSLGSILGQSVRVLVTAIILKTVTGLDMTTCILIIGAFAVGWTLMGGMRTVIWTDVMQFGVFIIGGVISFLWLWSAVGWGNVIDINRSVFVEGVAIDKMRVLDFATDPAVSFTFWVAIIAMPFQNVAAFGTDQLNAQRIFCCGSAGDAKKAIVWSSVSQLITLLMLAVGSGLFAWYTVNEPTAAESALFLEDASNVFPVWIVSELPTGLKGLIVAGAFAAAVSSLDSILAALSQTSLSAFYGQKYMEDHGHDRRMVTKSRGIVFVWAILLSGMSIMLSWNYYSDEGDRSLIGLAFRMVSYTYGPVLAILLLALFSKKVPWSFQGILLGTILSVALSAYMQDDIYNLFGALGFDELATIKENRPKWSFAWFYPITTILTFGTACLVGWILPREDAYDMRNE</sequence>
<comment type="caution">
    <text evidence="13">The sequence shown here is derived from an EMBL/GenBank/DDBJ whole genome shotgun (WGS) entry which is preliminary data.</text>
</comment>
<feature type="transmembrane region" description="Helical" evidence="12">
    <location>
        <begin position="51"/>
        <end position="76"/>
    </location>
</feature>
<organism evidence="13 14">
    <name type="scientific">Rubritalea spongiae</name>
    <dbReference type="NCBI Taxonomy" id="430797"/>
    <lineage>
        <taxon>Bacteria</taxon>
        <taxon>Pseudomonadati</taxon>
        <taxon>Verrucomicrobiota</taxon>
        <taxon>Verrucomicrobiia</taxon>
        <taxon>Verrucomicrobiales</taxon>
        <taxon>Rubritaleaceae</taxon>
        <taxon>Rubritalea</taxon>
    </lineage>
</organism>
<comment type="similarity">
    <text evidence="2 11">Belongs to the sodium:solute symporter (SSF) (TC 2.A.21) family.</text>
</comment>
<dbReference type="EMBL" id="JBHUJC010000042">
    <property type="protein sequence ID" value="MFD2277482.1"/>
    <property type="molecule type" value="Genomic_DNA"/>
</dbReference>
<protein>
    <recommendedName>
        <fullName evidence="15">Sodium:solute symporter</fullName>
    </recommendedName>
</protein>
<feature type="transmembrane region" description="Helical" evidence="12">
    <location>
        <begin position="157"/>
        <end position="175"/>
    </location>
</feature>
<keyword evidence="4" id="KW-1003">Cell membrane</keyword>
<name>A0ABW5E548_9BACT</name>
<feature type="transmembrane region" description="Helical" evidence="12">
    <location>
        <begin position="240"/>
        <end position="261"/>
    </location>
</feature>
<dbReference type="InterPro" id="IPR051163">
    <property type="entry name" value="Sodium:Solute_Symporter_SSF"/>
</dbReference>
<evidence type="ECO:0000313" key="14">
    <source>
        <dbReference type="Proteomes" id="UP001597297"/>
    </source>
</evidence>
<keyword evidence="14" id="KW-1185">Reference proteome</keyword>